<reference evidence="3" key="1">
    <citation type="submission" date="2019-01" db="EMBL/GenBank/DDBJ databases">
        <title>Genomic analysis of Salicibibacter sp. NKC3-5.</title>
        <authorList>
            <person name="Oh Y.J."/>
        </authorList>
    </citation>
    <scope>NUCLEOTIDE SEQUENCE [LARGE SCALE GENOMIC DNA]</scope>
    <source>
        <strain evidence="3">NKC3-5</strain>
    </source>
</reference>
<keyword evidence="1" id="KW-1133">Transmembrane helix</keyword>
<evidence type="ECO:0000313" key="2">
    <source>
        <dbReference type="EMBL" id="QDI90815.1"/>
    </source>
</evidence>
<dbReference type="EMBL" id="CP035485">
    <property type="protein sequence ID" value="QDI90815.1"/>
    <property type="molecule type" value="Genomic_DNA"/>
</dbReference>
<gene>
    <name evidence="2" type="ORF">EPH95_06185</name>
</gene>
<proteinExistence type="predicted"/>
<dbReference type="AlphaFoldDB" id="A0A514LGZ6"/>
<keyword evidence="1" id="KW-0472">Membrane</keyword>
<protein>
    <submittedName>
        <fullName evidence="2">Uncharacterized protein</fullName>
    </submittedName>
</protein>
<dbReference type="Proteomes" id="UP000319756">
    <property type="component" value="Chromosome"/>
</dbReference>
<dbReference type="KEGG" id="sale:EPH95_06185"/>
<dbReference type="OrthoDB" id="9973496at2"/>
<keyword evidence="1" id="KW-0812">Transmembrane</keyword>
<keyword evidence="3" id="KW-1185">Reference proteome</keyword>
<dbReference type="RefSeq" id="WP_142088267.1">
    <property type="nucleotide sequence ID" value="NZ_CP035485.1"/>
</dbReference>
<accession>A0A514LGZ6</accession>
<evidence type="ECO:0000313" key="3">
    <source>
        <dbReference type="Proteomes" id="UP000319756"/>
    </source>
</evidence>
<feature type="transmembrane region" description="Helical" evidence="1">
    <location>
        <begin position="92"/>
        <end position="110"/>
    </location>
</feature>
<organism evidence="2 3">
    <name type="scientific">Salicibibacter halophilus</name>
    <dbReference type="NCBI Taxonomy" id="2502791"/>
    <lineage>
        <taxon>Bacteria</taxon>
        <taxon>Bacillati</taxon>
        <taxon>Bacillota</taxon>
        <taxon>Bacilli</taxon>
        <taxon>Bacillales</taxon>
        <taxon>Bacillaceae</taxon>
        <taxon>Salicibibacter</taxon>
    </lineage>
</organism>
<feature type="transmembrane region" description="Helical" evidence="1">
    <location>
        <begin position="46"/>
        <end position="68"/>
    </location>
</feature>
<sequence>MSENISADEYKRLKNRLLIRYFVSLPVTVITSLYLVGSLMESEFMPFGELFGLIAAAYITVSLLWIFTNTEKRIEREKQVETKKKEKSKKRIATEYSIFILLFILLIAYAL</sequence>
<feature type="transmembrane region" description="Helical" evidence="1">
    <location>
        <begin position="21"/>
        <end position="40"/>
    </location>
</feature>
<name>A0A514LGZ6_9BACI</name>
<evidence type="ECO:0000256" key="1">
    <source>
        <dbReference type="SAM" id="Phobius"/>
    </source>
</evidence>